<keyword evidence="3" id="KW-0472">Membrane</keyword>
<evidence type="ECO:0000313" key="9">
    <source>
        <dbReference type="Proteomes" id="UP001626536"/>
    </source>
</evidence>
<dbReference type="EMBL" id="CP136862">
    <property type="protein sequence ID" value="WOJ91221.1"/>
    <property type="molecule type" value="Genomic_DNA"/>
</dbReference>
<feature type="domain" description="Outer membrane protein beta-barrel" evidence="7">
    <location>
        <begin position="21"/>
        <end position="236"/>
    </location>
</feature>
<dbReference type="RefSeq" id="WP_407340815.1">
    <property type="nucleotide sequence ID" value="NZ_CP136862.1"/>
</dbReference>
<comment type="similarity">
    <text evidence="5">Belongs to the Omp25/RopB family.</text>
</comment>
<proteinExistence type="inferred from homology"/>
<feature type="chain" id="PRO_5045663029" evidence="6">
    <location>
        <begin position="22"/>
        <end position="248"/>
    </location>
</feature>
<evidence type="ECO:0000256" key="6">
    <source>
        <dbReference type="SAM" id="SignalP"/>
    </source>
</evidence>
<accession>A0ABZ0HWR3</accession>
<dbReference type="InterPro" id="IPR027385">
    <property type="entry name" value="Beta-barrel_OMP"/>
</dbReference>
<dbReference type="Gene3D" id="2.40.160.20">
    <property type="match status" value="1"/>
</dbReference>
<sequence>MIRHLLLATVGAAMMASSALAADLPSPAPPPAYVPPHFTWTGVYAGGQIGWAQANNNGSIGYGPHYASYGYESDGVIGGAHVGYNLQVNQFVVGLEGSVDGLNLNKSLSTNVGLLPVNYAQSSHVQGSIRARLGVVGSERWLLYATGGVAFASINADLASPYSYDATANTRVGWTLGGGLEYAIAPNWSVRVEYRYSDFHGRTFNPTSLSYAIAPGAFVNRRLTENQVQAGFSYKFDLAAPAPVVAKY</sequence>
<evidence type="ECO:0000259" key="7">
    <source>
        <dbReference type="Pfam" id="PF13505"/>
    </source>
</evidence>
<dbReference type="InterPro" id="IPR051692">
    <property type="entry name" value="OMP-like"/>
</dbReference>
<feature type="signal peptide" evidence="6">
    <location>
        <begin position="1"/>
        <end position="21"/>
    </location>
</feature>
<evidence type="ECO:0000256" key="5">
    <source>
        <dbReference type="ARBA" id="ARBA00038306"/>
    </source>
</evidence>
<evidence type="ECO:0000256" key="4">
    <source>
        <dbReference type="ARBA" id="ARBA00023237"/>
    </source>
</evidence>
<dbReference type="SUPFAM" id="SSF56925">
    <property type="entry name" value="OMPA-like"/>
    <property type="match status" value="1"/>
</dbReference>
<evidence type="ECO:0000256" key="3">
    <source>
        <dbReference type="ARBA" id="ARBA00023136"/>
    </source>
</evidence>
<gene>
    <name evidence="8" type="ORF">RZS28_08140</name>
</gene>
<evidence type="ECO:0000256" key="1">
    <source>
        <dbReference type="ARBA" id="ARBA00004442"/>
    </source>
</evidence>
<organism evidence="8 9">
    <name type="scientific">Methylocapsa polymorpha</name>
    <dbReference type="NCBI Taxonomy" id="3080828"/>
    <lineage>
        <taxon>Bacteria</taxon>
        <taxon>Pseudomonadati</taxon>
        <taxon>Pseudomonadota</taxon>
        <taxon>Alphaproteobacteria</taxon>
        <taxon>Hyphomicrobiales</taxon>
        <taxon>Beijerinckiaceae</taxon>
        <taxon>Methylocapsa</taxon>
    </lineage>
</organism>
<keyword evidence="9" id="KW-1185">Reference proteome</keyword>
<protein>
    <submittedName>
        <fullName evidence="8">Porin family protein</fullName>
    </submittedName>
</protein>
<reference evidence="8 9" key="1">
    <citation type="submission" date="2023-10" db="EMBL/GenBank/DDBJ databases">
        <title>Novel methanotroph of the genus Methylocapsa from a subarctic wetland.</title>
        <authorList>
            <person name="Belova S.E."/>
            <person name="Oshkin I.Y."/>
            <person name="Miroshnikov K."/>
            <person name="Dedysh S.N."/>
        </authorList>
    </citation>
    <scope>NUCLEOTIDE SEQUENCE [LARGE SCALE GENOMIC DNA]</scope>
    <source>
        <strain evidence="8 9">RX1</strain>
    </source>
</reference>
<dbReference type="PANTHER" id="PTHR34001">
    <property type="entry name" value="BLL7405 PROTEIN"/>
    <property type="match status" value="1"/>
</dbReference>
<evidence type="ECO:0000256" key="2">
    <source>
        <dbReference type="ARBA" id="ARBA00022729"/>
    </source>
</evidence>
<evidence type="ECO:0000313" key="8">
    <source>
        <dbReference type="EMBL" id="WOJ91221.1"/>
    </source>
</evidence>
<dbReference type="PANTHER" id="PTHR34001:SF3">
    <property type="entry name" value="BLL7405 PROTEIN"/>
    <property type="match status" value="1"/>
</dbReference>
<name>A0ABZ0HWR3_9HYPH</name>
<dbReference type="InterPro" id="IPR011250">
    <property type="entry name" value="OMP/PagP_B-barrel"/>
</dbReference>
<dbReference type="Pfam" id="PF13505">
    <property type="entry name" value="OMP_b-brl"/>
    <property type="match status" value="1"/>
</dbReference>
<dbReference type="Proteomes" id="UP001626536">
    <property type="component" value="Chromosome"/>
</dbReference>
<keyword evidence="4" id="KW-0998">Cell outer membrane</keyword>
<comment type="subcellular location">
    <subcellularLocation>
        <location evidence="1">Cell outer membrane</location>
    </subcellularLocation>
</comment>
<keyword evidence="2 6" id="KW-0732">Signal</keyword>